<dbReference type="EMBL" id="UOEM01000061">
    <property type="protein sequence ID" value="VAW13440.1"/>
    <property type="molecule type" value="Genomic_DNA"/>
</dbReference>
<evidence type="ECO:0000313" key="2">
    <source>
        <dbReference type="EMBL" id="VAW13440.1"/>
    </source>
</evidence>
<keyword evidence="1" id="KW-0812">Transmembrane</keyword>
<dbReference type="Pfam" id="PF09608">
    <property type="entry name" value="Alph_Pro_TM"/>
    <property type="match status" value="1"/>
</dbReference>
<feature type="transmembrane region" description="Helical" evidence="1">
    <location>
        <begin position="225"/>
        <end position="246"/>
    </location>
</feature>
<organism evidence="2">
    <name type="scientific">hydrothermal vent metagenome</name>
    <dbReference type="NCBI Taxonomy" id="652676"/>
    <lineage>
        <taxon>unclassified sequences</taxon>
        <taxon>metagenomes</taxon>
        <taxon>ecological metagenomes</taxon>
    </lineage>
</organism>
<proteinExistence type="predicted"/>
<reference evidence="2" key="1">
    <citation type="submission" date="2018-06" db="EMBL/GenBank/DDBJ databases">
        <authorList>
            <person name="Zhirakovskaya E."/>
        </authorList>
    </citation>
    <scope>NUCLEOTIDE SEQUENCE</scope>
</reference>
<sequence length="249" mass="26781">MARALLIVLALALLRPAPAPAQELVTNLSKYLISIQSTFTGAELLLFGAVEGRQLDRQTDIAIVVRGPSTDIVVRRKARVSGIWVNYDAASIKAVPGYYAVVSTRPLDQIAAPEVLQRHGIGAANLHFAIAPPPGVDAAPFRQAVVRLRAGQDLFQSDTNGVVFLGKTLFRANVTMPANVPDGVFSASVYLFQDGNLIHAQTTPLYVSKAGFERLVYDLANRQPLTYGILAVIIAVFAGWAASVAFRRS</sequence>
<dbReference type="AlphaFoldDB" id="A0A3B0T992"/>
<evidence type="ECO:0000256" key="1">
    <source>
        <dbReference type="SAM" id="Phobius"/>
    </source>
</evidence>
<evidence type="ECO:0008006" key="3">
    <source>
        <dbReference type="Google" id="ProtNLM"/>
    </source>
</evidence>
<dbReference type="InterPro" id="IPR019088">
    <property type="entry name" value="CHP02186-rel_TM"/>
</dbReference>
<accession>A0A3B0T992</accession>
<gene>
    <name evidence="2" type="ORF">MNBD_ALPHA09-2126</name>
</gene>
<protein>
    <recommendedName>
        <fullName evidence="3">Transmembrane protein</fullName>
    </recommendedName>
</protein>
<name>A0A3B0T992_9ZZZZ</name>
<keyword evidence="1" id="KW-1133">Transmembrane helix</keyword>
<keyword evidence="1" id="KW-0472">Membrane</keyword>